<accession>A0A6M3INJ3</accession>
<dbReference type="EMBL" id="MT141334">
    <property type="protein sequence ID" value="QJA58668.1"/>
    <property type="molecule type" value="Genomic_DNA"/>
</dbReference>
<dbReference type="InterPro" id="IPR035198">
    <property type="entry name" value="SU10_MCP"/>
</dbReference>
<dbReference type="NCBIfam" id="NF033394">
    <property type="entry name" value="capsid_maj_Podo"/>
    <property type="match status" value="1"/>
</dbReference>
<protein>
    <submittedName>
        <fullName evidence="1">Putative capsid protein</fullName>
    </submittedName>
</protein>
<dbReference type="AlphaFoldDB" id="A0A6M3INJ3"/>
<evidence type="ECO:0000313" key="2">
    <source>
        <dbReference type="EMBL" id="QJA81743.1"/>
    </source>
</evidence>
<gene>
    <name evidence="2" type="ORF">MM415A00499_0018</name>
    <name evidence="1" type="ORF">MM415B01425_0013</name>
</gene>
<dbReference type="Pfam" id="PF17236">
    <property type="entry name" value="SU10_MCP"/>
    <property type="match status" value="1"/>
</dbReference>
<name>A0A6M3INJ3_9ZZZZ</name>
<dbReference type="InterPro" id="IPR049718">
    <property type="entry name" value="AKO59007-like"/>
</dbReference>
<dbReference type="EMBL" id="MT142468">
    <property type="protein sequence ID" value="QJA81743.1"/>
    <property type="molecule type" value="Genomic_DNA"/>
</dbReference>
<organism evidence="1">
    <name type="scientific">viral metagenome</name>
    <dbReference type="NCBI Taxonomy" id="1070528"/>
    <lineage>
        <taxon>unclassified sequences</taxon>
        <taxon>metagenomes</taxon>
        <taxon>organismal metagenomes</taxon>
    </lineage>
</organism>
<sequence>MALTYSELDAHVREKYIPVLQDAYYYSTPLMAQLMAKSKVVFDSGAKIDIPVLYGELPSGWYTGLDTFDISKVETTTLAKFAWKQMYVDVTLDGTTELQVEGDEKVLSIIETKMENALKTFSKQFSQAIYADQGTKAIRPMTEALATTGTYGEISKTTYSWWRGQVNSTGGAYDHDMAQSMYGDCSDGATQPDLIITTQDIFDKIWLRVQPLQRGNLENTPGLAKVGYTGIAFNKATIVVDNYCPSGYIFFLNTNFWKLVVHKKRNMHWTDSKVPLNQDAWVRQLLWAGALCCAAPRWNGYISSVS</sequence>
<proteinExistence type="predicted"/>
<reference evidence="1" key="1">
    <citation type="submission" date="2020-03" db="EMBL/GenBank/DDBJ databases">
        <title>The deep terrestrial virosphere.</title>
        <authorList>
            <person name="Holmfeldt K."/>
            <person name="Nilsson E."/>
            <person name="Simone D."/>
            <person name="Lopez-Fernandez M."/>
            <person name="Wu X."/>
            <person name="de Brujin I."/>
            <person name="Lundin D."/>
            <person name="Andersson A."/>
            <person name="Bertilsson S."/>
            <person name="Dopson M."/>
        </authorList>
    </citation>
    <scope>NUCLEOTIDE SEQUENCE</scope>
    <source>
        <strain evidence="2">MM415A00499</strain>
        <strain evidence="1">MM415B01425</strain>
    </source>
</reference>
<evidence type="ECO:0000313" key="1">
    <source>
        <dbReference type="EMBL" id="QJA58668.1"/>
    </source>
</evidence>